<dbReference type="OrthoDB" id="10496787at2759"/>
<dbReference type="Proteomes" id="UP001302367">
    <property type="component" value="Chromosome 3"/>
</dbReference>
<feature type="region of interest" description="Disordered" evidence="1">
    <location>
        <begin position="1"/>
        <end position="40"/>
    </location>
</feature>
<dbReference type="EMBL" id="CP134186">
    <property type="protein sequence ID" value="WPB00206.1"/>
    <property type="molecule type" value="Genomic_DNA"/>
</dbReference>
<organism evidence="2 4">
    <name type="scientific">Cercospora beticola</name>
    <name type="common">Sugarbeet leaf spot fungus</name>
    <dbReference type="NCBI Taxonomy" id="122368"/>
    <lineage>
        <taxon>Eukaryota</taxon>
        <taxon>Fungi</taxon>
        <taxon>Dikarya</taxon>
        <taxon>Ascomycota</taxon>
        <taxon>Pezizomycotina</taxon>
        <taxon>Dothideomycetes</taxon>
        <taxon>Dothideomycetidae</taxon>
        <taxon>Mycosphaerellales</taxon>
        <taxon>Mycosphaerellaceae</taxon>
        <taxon>Cercospora</taxon>
    </lineage>
</organism>
<name>A0A2G5I1W0_CERBT</name>
<evidence type="ECO:0000313" key="4">
    <source>
        <dbReference type="Proteomes" id="UP000230605"/>
    </source>
</evidence>
<accession>A0A2G5I1W0</accession>
<dbReference type="Proteomes" id="UP000230605">
    <property type="component" value="Chromosome 3"/>
</dbReference>
<dbReference type="AlphaFoldDB" id="A0A2G5I1W0"/>
<evidence type="ECO:0000313" key="5">
    <source>
        <dbReference type="Proteomes" id="UP001302367"/>
    </source>
</evidence>
<proteinExistence type="predicted"/>
<protein>
    <submittedName>
        <fullName evidence="2">Uncharacterized protein</fullName>
    </submittedName>
</protein>
<evidence type="ECO:0000256" key="1">
    <source>
        <dbReference type="SAM" id="MobiDB-lite"/>
    </source>
</evidence>
<evidence type="ECO:0000313" key="3">
    <source>
        <dbReference type="EMBL" id="WPB00206.1"/>
    </source>
</evidence>
<dbReference type="EMBL" id="LKMD01000101">
    <property type="protein sequence ID" value="PIA98738.1"/>
    <property type="molecule type" value="Genomic_DNA"/>
</dbReference>
<reference evidence="3 5" key="2">
    <citation type="submission" date="2023-09" db="EMBL/GenBank/DDBJ databases">
        <title>Complete-Gapless Cercospora beticola genome.</title>
        <authorList>
            <person name="Wyatt N.A."/>
            <person name="Spanner R.E."/>
            <person name="Bolton M.D."/>
        </authorList>
    </citation>
    <scope>NUCLEOTIDE SEQUENCE [LARGE SCALE GENOMIC DNA]</scope>
    <source>
        <strain evidence="3">Cb09-40</strain>
    </source>
</reference>
<feature type="compositionally biased region" description="Basic and acidic residues" evidence="1">
    <location>
        <begin position="14"/>
        <end position="39"/>
    </location>
</feature>
<keyword evidence="5" id="KW-1185">Reference proteome</keyword>
<gene>
    <name evidence="2" type="ORF">CB0940_03038</name>
    <name evidence="3" type="ORF">RHO25_004825</name>
</gene>
<sequence length="304" mass="33927">MLTTSGSSRTARKREREPERGDDSPSKRQQRTKGDREPRYPSFYTSVRVLLDIGMAEITKCCIDSGFSSSGRDGLINPSIVKQLGLTTYPSYSPYRLADGTQGSHEYAVRLQLTFETQSRTVTIRTKLHVNQKDSESWSILLGTGVLNALGIMQNHQSNPSKCFIINRLNGSLEELHSDAPSLNPCATWFPKHDDSYLLRFLNIPSFLARGHREFPRPAWSKIGTSRELHAFAVLLLNSGRTFDPRVAANLGHLIRSVAAQEREAFVSLLQKDKENGTQGSISELNRAVDEEFGRPPDGTPHVS</sequence>
<reference evidence="2 4" key="1">
    <citation type="submission" date="2015-10" db="EMBL/GenBank/DDBJ databases">
        <title>The cercosporin biosynthetic gene cluster was horizontally transferred to several fungal lineages and shown to be expanded in Cercospora beticola based on microsynteny with recipient genomes.</title>
        <authorList>
            <person name="De Jonge R."/>
            <person name="Ebert M.K."/>
            <person name="Suttle J.C."/>
            <person name="Jurick Ii W.M."/>
            <person name="Secor G.A."/>
            <person name="Thomma B.P."/>
            <person name="Van De Peer Y."/>
            <person name="Bolton M.D."/>
        </authorList>
    </citation>
    <scope>NUCLEOTIDE SEQUENCE [LARGE SCALE GENOMIC DNA]</scope>
    <source>
        <strain evidence="2 4">09-40</strain>
    </source>
</reference>
<feature type="region of interest" description="Disordered" evidence="1">
    <location>
        <begin position="275"/>
        <end position="304"/>
    </location>
</feature>
<evidence type="ECO:0000313" key="2">
    <source>
        <dbReference type="EMBL" id="PIA98738.1"/>
    </source>
</evidence>